<feature type="region of interest" description="Disordered" evidence="2">
    <location>
        <begin position="932"/>
        <end position="954"/>
    </location>
</feature>
<feature type="domain" description="Janus kinase and microtubule-interacting protein C-terminal" evidence="3">
    <location>
        <begin position="242"/>
        <end position="397"/>
    </location>
</feature>
<feature type="coiled-coil region" evidence="1">
    <location>
        <begin position="688"/>
        <end position="853"/>
    </location>
</feature>
<feature type="compositionally biased region" description="Basic residues" evidence="2">
    <location>
        <begin position="945"/>
        <end position="954"/>
    </location>
</feature>
<name>A0A0M3HR79_ASCLU</name>
<dbReference type="Proteomes" id="UP000036681">
    <property type="component" value="Unplaced"/>
</dbReference>
<evidence type="ECO:0000313" key="5">
    <source>
        <dbReference type="WBParaSite" id="ALUE_0000475701-mRNA-1"/>
    </source>
</evidence>
<feature type="coiled-coil region" evidence="1">
    <location>
        <begin position="284"/>
        <end position="311"/>
    </location>
</feature>
<sequence>MASSSTPTSIGSSGYGTLTRSAACNKIAQKTNSAFGSSLMVCYHIFSLKIPRIAMYLGCTVWIVDMIQIDDWLQRCKVDVKTCKMNREDHERERLRWQQKLDETESRLAEAEIINSEMNQLKAELNKRIVEMERNQKPLIEQNRRLSERNRLLQNEIKKGEQRLCHSQDDFLTLKDGYERLMKENQSLKEKRAFPEKLEELDRYRNQVLEYSKCITALRQSALEKDRRYEMLVQKFKRLRKCVLSRRHGDNDDDRQSSFGGSDCSAESSISLDTITENFGESLEKDIESNYQQLAREHDELQRALSALKMNTVAYGDEQILRDQLLCAQTTISQQQRLIEQHTAQSDNAVDLLATITRLQDQIIGLQAKCERLERELSDTKENNELLEFQLLENNENMKHELEESLAKKEGIDKVTETDKWIPEEECDLSDQIPTTLTFDQTCDLKRDLLDLKKLAYLDDFQRSIAHRAQLFIEFLENQMLEVEAKNNLQMRNYEAKEAEREKLINELQAQIDESYSKQKKKKELQIEVENLRKNIAEMENEKQKLLQTITDNTMEVEKQKESLLKENTAKIAEIENAKEALSNRVAEIEREKDSLLRRIAETENETNELKKCKDQMHSQNQKLLKQMDEVQNEKTALMKAVVDAEMKQQKLFILEIEPFFKLNDEVNNLSKELGKLRYCLQQKDELIANEKKLQNDLKSNVDEVSKNHQRVVEELKATTVAQKEELEIAKDKLSQLRREKVAVEQENAKLLEDLSAMEEENQKLKDDIRPPIKTQLERRFEESRYRLNCALQTVHEYEDEIVKLRRQLAEFETKLEDRSKIESDFAQLREYSQQLEKQFATQSHLIDALKEKIIQHKKFTDFLSAATDDGEHSCEDIEEKLERFCESQQDEGNRESTNLLRRLIRVRPYNSADSGEWLSNSSEALASLDERHDLSDDDIEAARRKQIIKNTRG</sequence>
<accession>A0A0M3HR79</accession>
<dbReference type="Pfam" id="PF16034">
    <property type="entry name" value="JAKMIP_CC3"/>
    <property type="match status" value="1"/>
</dbReference>
<keyword evidence="4" id="KW-1185">Reference proteome</keyword>
<feature type="region of interest" description="Disordered" evidence="2">
    <location>
        <begin position="247"/>
        <end position="267"/>
    </location>
</feature>
<feature type="coiled-coil region" evidence="1">
    <location>
        <begin position="473"/>
        <end position="648"/>
    </location>
</feature>
<reference evidence="5" key="1">
    <citation type="submission" date="2016-05" db="UniProtKB">
        <authorList>
            <consortium name="WormBaseParasite"/>
        </authorList>
    </citation>
    <scope>IDENTIFICATION</scope>
</reference>
<proteinExistence type="predicted"/>
<feature type="coiled-coil region" evidence="1">
    <location>
        <begin position="356"/>
        <end position="412"/>
    </location>
</feature>
<evidence type="ECO:0000256" key="1">
    <source>
        <dbReference type="SAM" id="Coils"/>
    </source>
</evidence>
<evidence type="ECO:0000313" key="4">
    <source>
        <dbReference type="Proteomes" id="UP000036681"/>
    </source>
</evidence>
<protein>
    <submittedName>
        <fullName evidence="5">JAKMIP_CC3 domain-containing protein</fullName>
    </submittedName>
</protein>
<dbReference type="InterPro" id="IPR031994">
    <property type="entry name" value="JAKMIP_C"/>
</dbReference>
<dbReference type="WBParaSite" id="ALUE_0000475701-mRNA-1">
    <property type="protein sequence ID" value="ALUE_0000475701-mRNA-1"/>
    <property type="gene ID" value="ALUE_0000475701"/>
</dbReference>
<dbReference type="AlphaFoldDB" id="A0A0M3HR79"/>
<keyword evidence="1" id="KW-0175">Coiled coil</keyword>
<evidence type="ECO:0000256" key="2">
    <source>
        <dbReference type="SAM" id="MobiDB-lite"/>
    </source>
</evidence>
<feature type="compositionally biased region" description="Polar residues" evidence="2">
    <location>
        <begin position="257"/>
        <end position="267"/>
    </location>
</feature>
<feature type="compositionally biased region" description="Basic and acidic residues" evidence="2">
    <location>
        <begin position="247"/>
        <end position="256"/>
    </location>
</feature>
<organism evidence="4 5">
    <name type="scientific">Ascaris lumbricoides</name>
    <name type="common">Giant roundworm</name>
    <dbReference type="NCBI Taxonomy" id="6252"/>
    <lineage>
        <taxon>Eukaryota</taxon>
        <taxon>Metazoa</taxon>
        <taxon>Ecdysozoa</taxon>
        <taxon>Nematoda</taxon>
        <taxon>Chromadorea</taxon>
        <taxon>Rhabditida</taxon>
        <taxon>Spirurina</taxon>
        <taxon>Ascaridomorpha</taxon>
        <taxon>Ascaridoidea</taxon>
        <taxon>Ascarididae</taxon>
        <taxon>Ascaris</taxon>
    </lineage>
</organism>
<evidence type="ECO:0000259" key="3">
    <source>
        <dbReference type="Pfam" id="PF16034"/>
    </source>
</evidence>
<feature type="coiled-coil region" evidence="1">
    <location>
        <begin position="87"/>
        <end position="163"/>
    </location>
</feature>